<dbReference type="RefSeq" id="WP_134752966.1">
    <property type="nucleotide sequence ID" value="NZ_CP038149.1"/>
</dbReference>
<name>A0A4P7CZK8_9BURK</name>
<accession>A0A4P7CZK8</accession>
<dbReference type="PROSITE" id="PS50931">
    <property type="entry name" value="HTH_LYSR"/>
    <property type="match status" value="1"/>
</dbReference>
<evidence type="ECO:0000313" key="7">
    <source>
        <dbReference type="Proteomes" id="UP000295727"/>
    </source>
</evidence>
<evidence type="ECO:0000256" key="1">
    <source>
        <dbReference type="ARBA" id="ARBA00009437"/>
    </source>
</evidence>
<dbReference type="InterPro" id="IPR050389">
    <property type="entry name" value="LysR-type_TF"/>
</dbReference>
<keyword evidence="2" id="KW-0805">Transcription regulation</keyword>
<dbReference type="InterPro" id="IPR036388">
    <property type="entry name" value="WH-like_DNA-bd_sf"/>
</dbReference>
<evidence type="ECO:0000256" key="2">
    <source>
        <dbReference type="ARBA" id="ARBA00023015"/>
    </source>
</evidence>
<dbReference type="InterPro" id="IPR000847">
    <property type="entry name" value="LysR_HTH_N"/>
</dbReference>
<keyword evidence="7" id="KW-1185">Reference proteome</keyword>
<protein>
    <submittedName>
        <fullName evidence="6">LysR family transcriptional regulator</fullName>
    </submittedName>
</protein>
<dbReference type="Pfam" id="PF00126">
    <property type="entry name" value="HTH_1"/>
    <property type="match status" value="1"/>
</dbReference>
<comment type="similarity">
    <text evidence="1">Belongs to the LysR transcriptional regulatory family.</text>
</comment>
<dbReference type="OrthoDB" id="5495633at2"/>
<dbReference type="PANTHER" id="PTHR30118">
    <property type="entry name" value="HTH-TYPE TRANSCRIPTIONAL REGULATOR LEUO-RELATED"/>
    <property type="match status" value="1"/>
</dbReference>
<dbReference type="GO" id="GO:0003677">
    <property type="term" value="F:DNA binding"/>
    <property type="evidence" value="ECO:0007669"/>
    <property type="project" value="UniProtKB-KW"/>
</dbReference>
<gene>
    <name evidence="6" type="ORF">E1956_22225</name>
</gene>
<evidence type="ECO:0000256" key="3">
    <source>
        <dbReference type="ARBA" id="ARBA00023125"/>
    </source>
</evidence>
<feature type="domain" description="HTH lysR-type" evidence="5">
    <location>
        <begin position="12"/>
        <end position="69"/>
    </location>
</feature>
<dbReference type="GO" id="GO:0003700">
    <property type="term" value="F:DNA-binding transcription factor activity"/>
    <property type="evidence" value="ECO:0007669"/>
    <property type="project" value="InterPro"/>
</dbReference>
<dbReference type="KEGG" id="ppai:E1956_22225"/>
<dbReference type="EMBL" id="CP038149">
    <property type="protein sequence ID" value="QBQ99849.1"/>
    <property type="molecule type" value="Genomic_DNA"/>
</dbReference>
<dbReference type="SUPFAM" id="SSF53850">
    <property type="entry name" value="Periplasmic binding protein-like II"/>
    <property type="match status" value="1"/>
</dbReference>
<evidence type="ECO:0000259" key="5">
    <source>
        <dbReference type="PROSITE" id="PS50931"/>
    </source>
</evidence>
<dbReference type="PANTHER" id="PTHR30118:SF15">
    <property type="entry name" value="TRANSCRIPTIONAL REGULATORY PROTEIN"/>
    <property type="match status" value="1"/>
</dbReference>
<keyword evidence="3" id="KW-0238">DNA-binding</keyword>
<evidence type="ECO:0000313" key="6">
    <source>
        <dbReference type="EMBL" id="QBQ99849.1"/>
    </source>
</evidence>
<organism evidence="6 7">
    <name type="scientific">Paraburkholderia pallida</name>
    <dbReference type="NCBI Taxonomy" id="2547399"/>
    <lineage>
        <taxon>Bacteria</taxon>
        <taxon>Pseudomonadati</taxon>
        <taxon>Pseudomonadota</taxon>
        <taxon>Betaproteobacteria</taxon>
        <taxon>Burkholderiales</taxon>
        <taxon>Burkholderiaceae</taxon>
        <taxon>Paraburkholderia</taxon>
    </lineage>
</organism>
<dbReference type="PRINTS" id="PR00039">
    <property type="entry name" value="HTHLYSR"/>
</dbReference>
<dbReference type="Gene3D" id="1.10.10.10">
    <property type="entry name" value="Winged helix-like DNA-binding domain superfamily/Winged helix DNA-binding domain"/>
    <property type="match status" value="1"/>
</dbReference>
<dbReference type="AlphaFoldDB" id="A0A4P7CZK8"/>
<dbReference type="Proteomes" id="UP000295727">
    <property type="component" value="Chromosome 2"/>
</dbReference>
<dbReference type="Pfam" id="PF03466">
    <property type="entry name" value="LysR_substrate"/>
    <property type="match status" value="1"/>
</dbReference>
<sequence length="311" mass="35008">MDTIPRRNEAELDFHHLQVFDVLMTEHSITKAAHVLNVTQPALSKTLARLRVYFGDPLFIRVSMRMEPTPKALELAEPVKSILDNFRQLRSSHAAFNPVTSERTFSIHVVDAGVVNMLPPLLNYLAEHAPRVHVQAIHCDAQHLDLWLESGLIDIAIGSFPSLTTGIRRLPLWQETFACVTRSDHPRIGARPTHEAFISEKHVLVSAVGTGHEHLSVERLLESHVPRENIVCRVPAFAAAALISRRTDAIATIPGLLARGLVRDCGLQLVEPPLDFPKLEIAQYWHDRVHRDPGNQWIRTVMKQLFCQTGH</sequence>
<dbReference type="InterPro" id="IPR036390">
    <property type="entry name" value="WH_DNA-bd_sf"/>
</dbReference>
<dbReference type="InterPro" id="IPR005119">
    <property type="entry name" value="LysR_subst-bd"/>
</dbReference>
<dbReference type="SUPFAM" id="SSF46785">
    <property type="entry name" value="Winged helix' DNA-binding domain"/>
    <property type="match status" value="1"/>
</dbReference>
<evidence type="ECO:0000256" key="4">
    <source>
        <dbReference type="ARBA" id="ARBA00023163"/>
    </source>
</evidence>
<proteinExistence type="inferred from homology"/>
<dbReference type="CDD" id="cd08459">
    <property type="entry name" value="PBP2_DntR_NahR_LinR_like"/>
    <property type="match status" value="1"/>
</dbReference>
<reference evidence="6 7" key="1">
    <citation type="submission" date="2019-03" db="EMBL/GenBank/DDBJ databases">
        <title>Paraburkholderia sp. 7MH5, isolated from subtropical forest soil.</title>
        <authorList>
            <person name="Gao Z.-H."/>
            <person name="Qiu L.-H."/>
        </authorList>
    </citation>
    <scope>NUCLEOTIDE SEQUENCE [LARGE SCALE GENOMIC DNA]</scope>
    <source>
        <strain evidence="6 7">7MH5</strain>
    </source>
</reference>
<dbReference type="Gene3D" id="3.40.190.10">
    <property type="entry name" value="Periplasmic binding protein-like II"/>
    <property type="match status" value="2"/>
</dbReference>
<keyword evidence="4" id="KW-0804">Transcription</keyword>